<keyword evidence="2" id="KW-0378">Hydrolase</keyword>
<keyword evidence="1" id="KW-0732">Signal</keyword>
<feature type="chain" id="PRO_5042216543" evidence="1">
    <location>
        <begin position="24"/>
        <end position="258"/>
    </location>
</feature>
<keyword evidence="3" id="KW-1185">Reference proteome</keyword>
<dbReference type="Gene3D" id="2.40.10.120">
    <property type="match status" value="1"/>
</dbReference>
<evidence type="ECO:0000313" key="2">
    <source>
        <dbReference type="EMBL" id="MCC2120101.1"/>
    </source>
</evidence>
<dbReference type="InterPro" id="IPR009003">
    <property type="entry name" value="Peptidase_S1_PA"/>
</dbReference>
<evidence type="ECO:0000256" key="1">
    <source>
        <dbReference type="SAM" id="SignalP"/>
    </source>
</evidence>
<gene>
    <name evidence="2" type="ORF">LKD75_10995</name>
</gene>
<accession>A0AAE2ZYX3</accession>
<feature type="signal peptide" evidence="1">
    <location>
        <begin position="1"/>
        <end position="23"/>
    </location>
</feature>
<dbReference type="EMBL" id="JAJEPV010000025">
    <property type="protein sequence ID" value="MCC2120101.1"/>
    <property type="molecule type" value="Genomic_DNA"/>
</dbReference>
<proteinExistence type="predicted"/>
<dbReference type="SUPFAM" id="SSF50494">
    <property type="entry name" value="Trypsin-like serine proteases"/>
    <property type="match status" value="1"/>
</dbReference>
<dbReference type="Pfam" id="PF13365">
    <property type="entry name" value="Trypsin_2"/>
    <property type="match status" value="1"/>
</dbReference>
<sequence length="258" mass="28026">MEKKERMRIKGITMILSCLLLFAGCGENGGSEEIVSTETAGQKVSEENSGMGQADAGMEFVELPVQTEQKLTENDFKVMKSLVGIQAGERQGSGVIYDEEENRILIATAGHVLADDTGEARVTFPDGTQVAATGVETVDSCDLAFLWVDKAELSEEAWKVCLPVQTDREVFDALKEYDDVWMYGGESGLPVYAFVVDPWIYVEDFDQYMLLLQGLIAPGMSGGGAFTEDGVFVGILCGGDEEGKVAVVPYSMIETERP</sequence>
<dbReference type="AlphaFoldDB" id="A0AAE2ZYX3"/>
<name>A0AAE2ZYX3_9FIRM</name>
<dbReference type="PROSITE" id="PS51257">
    <property type="entry name" value="PROKAR_LIPOPROTEIN"/>
    <property type="match status" value="1"/>
</dbReference>
<comment type="caution">
    <text evidence="2">The sequence shown here is derived from an EMBL/GenBank/DDBJ whole genome shotgun (WGS) entry which is preliminary data.</text>
</comment>
<dbReference type="Proteomes" id="UP001197795">
    <property type="component" value="Unassembled WGS sequence"/>
</dbReference>
<evidence type="ECO:0000313" key="3">
    <source>
        <dbReference type="Proteomes" id="UP001197795"/>
    </source>
</evidence>
<dbReference type="GO" id="GO:0006508">
    <property type="term" value="P:proteolysis"/>
    <property type="evidence" value="ECO:0007669"/>
    <property type="project" value="UniProtKB-KW"/>
</dbReference>
<keyword evidence="2" id="KW-0645">Protease</keyword>
<organism evidence="2 3">
    <name type="scientific">Waltera acetigignens</name>
    <dbReference type="NCBI Taxonomy" id="2981769"/>
    <lineage>
        <taxon>Bacteria</taxon>
        <taxon>Bacillati</taxon>
        <taxon>Bacillota</taxon>
        <taxon>Clostridia</taxon>
        <taxon>Lachnospirales</taxon>
        <taxon>Lachnospiraceae</taxon>
        <taxon>Waltera</taxon>
    </lineage>
</organism>
<reference evidence="2 3" key="1">
    <citation type="submission" date="2021-10" db="EMBL/GenBank/DDBJ databases">
        <title>Anaerobic single-cell dispensing facilitates the cultivation of human gut bacteria.</title>
        <authorList>
            <person name="Afrizal A."/>
        </authorList>
    </citation>
    <scope>NUCLEOTIDE SEQUENCE [LARGE SCALE GENOMIC DNA]</scope>
    <source>
        <strain evidence="2 3">CLA-AA-H273</strain>
    </source>
</reference>
<protein>
    <submittedName>
        <fullName evidence="2">Serine protease</fullName>
    </submittedName>
</protein>
<dbReference type="GO" id="GO:0008233">
    <property type="term" value="F:peptidase activity"/>
    <property type="evidence" value="ECO:0007669"/>
    <property type="project" value="UniProtKB-KW"/>
</dbReference>
<dbReference type="RefSeq" id="WP_227733475.1">
    <property type="nucleotide sequence ID" value="NZ_JAJEPV010000025.1"/>
</dbReference>